<dbReference type="Proteomes" id="UP001159405">
    <property type="component" value="Unassembled WGS sequence"/>
</dbReference>
<protein>
    <submittedName>
        <fullName evidence="13">Uncharacterized protein</fullName>
    </submittedName>
</protein>
<comment type="subcellular location">
    <subcellularLocation>
        <location evidence="1">Membrane</location>
        <topology evidence="1">Single-pass membrane protein</topology>
    </subcellularLocation>
</comment>
<feature type="disulfide bond" evidence="9">
    <location>
        <begin position="86"/>
        <end position="95"/>
    </location>
</feature>
<feature type="compositionally biased region" description="Polar residues" evidence="10">
    <location>
        <begin position="410"/>
        <end position="422"/>
    </location>
</feature>
<evidence type="ECO:0000256" key="8">
    <source>
        <dbReference type="PROSITE-ProRule" id="PRU00043"/>
    </source>
</evidence>
<sequence length="477" mass="50778">GRGRCVDFYQCACDNGWTGGSCSVPDCLDLNQCSGKGECVSPNLCRCYLGYTGANCSQEPDCARFDNCSGHGVCVISKTLRTSCRCFNGFSGVNCSQPICTALNNCSGHGVCIEAEFCKCYLGYNGTDCSNYSCEAVNHCSGHGTCIGYDVCQCNVSWSGAACNIPDCSAANNCSGQGNCIGVNSCSCYPLFDGKDCSQKAAKNLHAPVFERSLYRVNISENAPLGTIILQMRANDSDSGRNGHIFYSMTGDNSVENVFTVDGKSGIIYNLVKVDFETLREVSLNVTIIATDDGVPQKWTSTVVQISVTDENDNCPAFVKSTPENLNFISSSLLSPGDVLTKISATDQDSGMNSDITYNISSNDAFTIDPTTGIISVKSFLTKSEYRLTVTAEDSGAPPCATETNITVTVGKMSSSRPQTDASSTPFTPTTPKTSTPNEKPEKPEKPSYISEFTNPATDPGNIVHIMAANLAVIGRL</sequence>
<feature type="disulfide bond" evidence="9">
    <location>
        <begin position="188"/>
        <end position="197"/>
    </location>
</feature>
<keyword evidence="7" id="KW-0325">Glycoprotein</keyword>
<accession>A0ABN8NCU7</accession>
<keyword evidence="2" id="KW-0812">Transmembrane</keyword>
<evidence type="ECO:0000256" key="1">
    <source>
        <dbReference type="ARBA" id="ARBA00004167"/>
    </source>
</evidence>
<evidence type="ECO:0000256" key="4">
    <source>
        <dbReference type="ARBA" id="ARBA00022837"/>
    </source>
</evidence>
<feature type="domain" description="EGF-like" evidence="11">
    <location>
        <begin position="97"/>
        <end position="130"/>
    </location>
</feature>
<name>A0ABN8NCU7_9CNID</name>
<evidence type="ECO:0000256" key="5">
    <source>
        <dbReference type="ARBA" id="ARBA00022989"/>
    </source>
</evidence>
<evidence type="ECO:0000256" key="2">
    <source>
        <dbReference type="ARBA" id="ARBA00022692"/>
    </source>
</evidence>
<keyword evidence="14" id="KW-1185">Reference proteome</keyword>
<organism evidence="13 14">
    <name type="scientific">Porites lobata</name>
    <dbReference type="NCBI Taxonomy" id="104759"/>
    <lineage>
        <taxon>Eukaryota</taxon>
        <taxon>Metazoa</taxon>
        <taxon>Cnidaria</taxon>
        <taxon>Anthozoa</taxon>
        <taxon>Hexacorallia</taxon>
        <taxon>Scleractinia</taxon>
        <taxon>Fungiina</taxon>
        <taxon>Poritidae</taxon>
        <taxon>Porites</taxon>
    </lineage>
</organism>
<keyword evidence="3" id="KW-0677">Repeat</keyword>
<keyword evidence="4 8" id="KW-0106">Calcium</keyword>
<dbReference type="CDD" id="cd11304">
    <property type="entry name" value="Cadherin_repeat"/>
    <property type="match status" value="2"/>
</dbReference>
<comment type="caution">
    <text evidence="9">Lacks conserved residue(s) required for the propagation of feature annotation.</text>
</comment>
<evidence type="ECO:0000259" key="12">
    <source>
        <dbReference type="PROSITE" id="PS50268"/>
    </source>
</evidence>
<feature type="non-terminal residue" evidence="13">
    <location>
        <position position="1"/>
    </location>
</feature>
<dbReference type="SMART" id="SM00112">
    <property type="entry name" value="CA"/>
    <property type="match status" value="2"/>
</dbReference>
<evidence type="ECO:0000313" key="14">
    <source>
        <dbReference type="Proteomes" id="UP001159405"/>
    </source>
</evidence>
<dbReference type="InterPro" id="IPR002126">
    <property type="entry name" value="Cadherin-like_dom"/>
</dbReference>
<feature type="domain" description="EGF-like" evidence="11">
    <location>
        <begin position="164"/>
        <end position="198"/>
    </location>
</feature>
<dbReference type="PROSITE" id="PS50268">
    <property type="entry name" value="CADHERIN_2"/>
    <property type="match status" value="2"/>
</dbReference>
<evidence type="ECO:0000259" key="11">
    <source>
        <dbReference type="PROSITE" id="PS50026"/>
    </source>
</evidence>
<feature type="domain" description="EGF-like" evidence="11">
    <location>
        <begin position="23"/>
        <end position="57"/>
    </location>
</feature>
<feature type="compositionally biased region" description="Low complexity" evidence="10">
    <location>
        <begin position="423"/>
        <end position="438"/>
    </location>
</feature>
<dbReference type="PROSITE" id="PS00022">
    <property type="entry name" value="EGF_1"/>
    <property type="match status" value="3"/>
</dbReference>
<dbReference type="InterPro" id="IPR050174">
    <property type="entry name" value="Protocadherin/Cadherin-CA"/>
</dbReference>
<keyword evidence="9" id="KW-1015">Disulfide bond</keyword>
<dbReference type="Gene3D" id="2.60.40.60">
    <property type="entry name" value="Cadherins"/>
    <property type="match status" value="2"/>
</dbReference>
<feature type="disulfide bond" evidence="9">
    <location>
        <begin position="47"/>
        <end position="56"/>
    </location>
</feature>
<dbReference type="InterPro" id="IPR015919">
    <property type="entry name" value="Cadherin-like_sf"/>
</dbReference>
<evidence type="ECO:0000256" key="3">
    <source>
        <dbReference type="ARBA" id="ARBA00022737"/>
    </source>
</evidence>
<evidence type="ECO:0000256" key="9">
    <source>
        <dbReference type="PROSITE-ProRule" id="PRU00076"/>
    </source>
</evidence>
<dbReference type="SMART" id="SM00181">
    <property type="entry name" value="EGF"/>
    <property type="match status" value="6"/>
</dbReference>
<dbReference type="InterPro" id="IPR020894">
    <property type="entry name" value="Cadherin_CS"/>
</dbReference>
<reference evidence="13 14" key="1">
    <citation type="submission" date="2022-05" db="EMBL/GenBank/DDBJ databases">
        <authorList>
            <consortium name="Genoscope - CEA"/>
            <person name="William W."/>
        </authorList>
    </citation>
    <scope>NUCLEOTIDE SEQUENCE [LARGE SCALE GENOMIC DNA]</scope>
</reference>
<dbReference type="PANTHER" id="PTHR24028:SF328">
    <property type="entry name" value="CADHERIN-3"/>
    <property type="match status" value="1"/>
</dbReference>
<dbReference type="Gene3D" id="2.10.25.10">
    <property type="entry name" value="Laminin"/>
    <property type="match status" value="3"/>
</dbReference>
<dbReference type="Pfam" id="PF00028">
    <property type="entry name" value="Cadherin"/>
    <property type="match status" value="2"/>
</dbReference>
<dbReference type="PROSITE" id="PS50026">
    <property type="entry name" value="EGF_3"/>
    <property type="match status" value="4"/>
</dbReference>
<dbReference type="SUPFAM" id="SSF49313">
    <property type="entry name" value="Cadherin-like"/>
    <property type="match status" value="2"/>
</dbReference>
<dbReference type="EMBL" id="CALNXK010000015">
    <property type="protein sequence ID" value="CAH3046899.1"/>
    <property type="molecule type" value="Genomic_DNA"/>
</dbReference>
<dbReference type="PRINTS" id="PR00205">
    <property type="entry name" value="CADHERIN"/>
</dbReference>
<evidence type="ECO:0000256" key="7">
    <source>
        <dbReference type="ARBA" id="ARBA00023180"/>
    </source>
</evidence>
<evidence type="ECO:0000256" key="10">
    <source>
        <dbReference type="SAM" id="MobiDB-lite"/>
    </source>
</evidence>
<proteinExistence type="predicted"/>
<feature type="domain" description="EGF-like" evidence="11">
    <location>
        <begin position="58"/>
        <end position="96"/>
    </location>
</feature>
<keyword evidence="6" id="KW-0472">Membrane</keyword>
<dbReference type="PROSITE" id="PS00232">
    <property type="entry name" value="CADHERIN_1"/>
    <property type="match status" value="1"/>
</dbReference>
<dbReference type="InterPro" id="IPR000742">
    <property type="entry name" value="EGF"/>
</dbReference>
<evidence type="ECO:0000313" key="13">
    <source>
        <dbReference type="EMBL" id="CAH3046899.1"/>
    </source>
</evidence>
<gene>
    <name evidence="13" type="ORF">PLOB_00009864</name>
</gene>
<evidence type="ECO:0000256" key="6">
    <source>
        <dbReference type="ARBA" id="ARBA00023136"/>
    </source>
</evidence>
<feature type="region of interest" description="Disordered" evidence="10">
    <location>
        <begin position="410"/>
        <end position="457"/>
    </location>
</feature>
<feature type="domain" description="Cadherin" evidence="12">
    <location>
        <begin position="211"/>
        <end position="318"/>
    </location>
</feature>
<keyword evidence="5" id="KW-1133">Transmembrane helix</keyword>
<feature type="disulfide bond" evidence="9">
    <location>
        <begin position="120"/>
        <end position="129"/>
    </location>
</feature>
<dbReference type="PANTHER" id="PTHR24028">
    <property type="entry name" value="CADHERIN-87A"/>
    <property type="match status" value="1"/>
</dbReference>
<comment type="caution">
    <text evidence="13">The sequence shown here is derived from an EMBL/GenBank/DDBJ whole genome shotgun (WGS) entry which is preliminary data.</text>
</comment>
<dbReference type="PROSITE" id="PS01186">
    <property type="entry name" value="EGF_2"/>
    <property type="match status" value="2"/>
</dbReference>
<keyword evidence="9" id="KW-0245">EGF-like domain</keyword>
<feature type="domain" description="Cadherin" evidence="12">
    <location>
        <begin position="336"/>
        <end position="420"/>
    </location>
</feature>